<keyword evidence="2" id="KW-1185">Reference proteome</keyword>
<reference evidence="1" key="1">
    <citation type="journal article" date="2023" name="Mol. Phylogenet. Evol.">
        <title>Genome-scale phylogeny and comparative genomics of the fungal order Sordariales.</title>
        <authorList>
            <person name="Hensen N."/>
            <person name="Bonometti L."/>
            <person name="Westerberg I."/>
            <person name="Brannstrom I.O."/>
            <person name="Guillou S."/>
            <person name="Cros-Aarteil S."/>
            <person name="Calhoun S."/>
            <person name="Haridas S."/>
            <person name="Kuo A."/>
            <person name="Mondo S."/>
            <person name="Pangilinan J."/>
            <person name="Riley R."/>
            <person name="LaButti K."/>
            <person name="Andreopoulos B."/>
            <person name="Lipzen A."/>
            <person name="Chen C."/>
            <person name="Yan M."/>
            <person name="Daum C."/>
            <person name="Ng V."/>
            <person name="Clum A."/>
            <person name="Steindorff A."/>
            <person name="Ohm R.A."/>
            <person name="Martin F."/>
            <person name="Silar P."/>
            <person name="Natvig D.O."/>
            <person name="Lalanne C."/>
            <person name="Gautier V."/>
            <person name="Ament-Velasquez S.L."/>
            <person name="Kruys A."/>
            <person name="Hutchinson M.I."/>
            <person name="Powell A.J."/>
            <person name="Barry K."/>
            <person name="Miller A.N."/>
            <person name="Grigoriev I.V."/>
            <person name="Debuchy R."/>
            <person name="Gladieux P."/>
            <person name="Hiltunen Thoren M."/>
            <person name="Johannesson H."/>
        </authorList>
    </citation>
    <scope>NUCLEOTIDE SEQUENCE</scope>
    <source>
        <strain evidence="1">CBS 315.58</strain>
    </source>
</reference>
<sequence>RTILPIAGGNIRGPLLNATICTFRGGWALGDRLQGDLYSDICRQLLTGDGADFIVGANGRQQVGGVIHCRVRNEAGVDKGYRWVNGVVVAG</sequence>
<reference evidence="1" key="2">
    <citation type="submission" date="2023-05" db="EMBL/GenBank/DDBJ databases">
        <authorList>
            <consortium name="Lawrence Berkeley National Laboratory"/>
            <person name="Steindorff A."/>
            <person name="Hensen N."/>
            <person name="Bonometti L."/>
            <person name="Westerberg I."/>
            <person name="Brannstrom I.O."/>
            <person name="Guillou S."/>
            <person name="Cros-Aarteil S."/>
            <person name="Calhoun S."/>
            <person name="Haridas S."/>
            <person name="Kuo A."/>
            <person name="Mondo S."/>
            <person name="Pangilinan J."/>
            <person name="Riley R."/>
            <person name="Labutti K."/>
            <person name="Andreopoulos B."/>
            <person name="Lipzen A."/>
            <person name="Chen C."/>
            <person name="Yanf M."/>
            <person name="Daum C."/>
            <person name="Ng V."/>
            <person name="Clum A."/>
            <person name="Ohm R."/>
            <person name="Martin F."/>
            <person name="Silar P."/>
            <person name="Natvig D."/>
            <person name="Lalanne C."/>
            <person name="Gautier V."/>
            <person name="Ament-Velasquez S.L."/>
            <person name="Kruys A."/>
            <person name="Hutchinson M.I."/>
            <person name="Powell A.J."/>
            <person name="Barry K."/>
            <person name="Miller A.N."/>
            <person name="Grigoriev I.V."/>
            <person name="Debuchy R."/>
            <person name="Gladieux P."/>
            <person name="Thoren M.H."/>
            <person name="Johannesson H."/>
        </authorList>
    </citation>
    <scope>NUCLEOTIDE SEQUENCE</scope>
    <source>
        <strain evidence="1">CBS 315.58</strain>
    </source>
</reference>
<dbReference type="AlphaFoldDB" id="A0AAN6XGG3"/>
<evidence type="ECO:0000313" key="2">
    <source>
        <dbReference type="Proteomes" id="UP001303160"/>
    </source>
</evidence>
<evidence type="ECO:0000313" key="1">
    <source>
        <dbReference type="EMBL" id="KAK4198935.1"/>
    </source>
</evidence>
<comment type="caution">
    <text evidence="1">The sequence shown here is derived from an EMBL/GenBank/DDBJ whole genome shotgun (WGS) entry which is preliminary data.</text>
</comment>
<protein>
    <submittedName>
        <fullName evidence="1">Uncharacterized protein</fullName>
    </submittedName>
</protein>
<dbReference type="EMBL" id="MU863939">
    <property type="protein sequence ID" value="KAK4198935.1"/>
    <property type="molecule type" value="Genomic_DNA"/>
</dbReference>
<feature type="non-terminal residue" evidence="1">
    <location>
        <position position="1"/>
    </location>
</feature>
<organism evidence="1 2">
    <name type="scientific">Triangularia verruculosa</name>
    <dbReference type="NCBI Taxonomy" id="2587418"/>
    <lineage>
        <taxon>Eukaryota</taxon>
        <taxon>Fungi</taxon>
        <taxon>Dikarya</taxon>
        <taxon>Ascomycota</taxon>
        <taxon>Pezizomycotina</taxon>
        <taxon>Sordariomycetes</taxon>
        <taxon>Sordariomycetidae</taxon>
        <taxon>Sordariales</taxon>
        <taxon>Podosporaceae</taxon>
        <taxon>Triangularia</taxon>
    </lineage>
</organism>
<accession>A0AAN6XGG3</accession>
<gene>
    <name evidence="1" type="ORF">QBC40DRAFT_155525</name>
</gene>
<dbReference type="Proteomes" id="UP001303160">
    <property type="component" value="Unassembled WGS sequence"/>
</dbReference>
<dbReference type="Gene3D" id="2.40.160.20">
    <property type="match status" value="1"/>
</dbReference>
<proteinExistence type="predicted"/>
<name>A0AAN6XGG3_9PEZI</name>
<feature type="non-terminal residue" evidence="1">
    <location>
        <position position="91"/>
    </location>
</feature>